<evidence type="ECO:0000256" key="5">
    <source>
        <dbReference type="ARBA" id="ARBA00022679"/>
    </source>
</evidence>
<comment type="similarity">
    <text evidence="2">Belongs to the CpsD/CapB family.</text>
</comment>
<dbReference type="GO" id="GO:0004715">
    <property type="term" value="F:non-membrane spanning protein tyrosine kinase activity"/>
    <property type="evidence" value="ECO:0007669"/>
    <property type="project" value="UniProtKB-EC"/>
</dbReference>
<dbReference type="PANTHER" id="PTHR32309:SF13">
    <property type="entry name" value="FERRIC ENTEROBACTIN TRANSPORT PROTEIN FEPE"/>
    <property type="match status" value="1"/>
</dbReference>
<evidence type="ECO:0000256" key="13">
    <source>
        <dbReference type="ARBA" id="ARBA00051245"/>
    </source>
</evidence>
<comment type="catalytic activity">
    <reaction evidence="13">
        <text>L-tyrosyl-[protein] + ATP = O-phospho-L-tyrosyl-[protein] + ADP + H(+)</text>
        <dbReference type="Rhea" id="RHEA:10596"/>
        <dbReference type="Rhea" id="RHEA-COMP:10136"/>
        <dbReference type="Rhea" id="RHEA-COMP:20101"/>
        <dbReference type="ChEBI" id="CHEBI:15378"/>
        <dbReference type="ChEBI" id="CHEBI:30616"/>
        <dbReference type="ChEBI" id="CHEBI:46858"/>
        <dbReference type="ChEBI" id="CHEBI:61978"/>
        <dbReference type="ChEBI" id="CHEBI:456216"/>
        <dbReference type="EC" id="2.7.10.2"/>
    </reaction>
</comment>
<dbReference type="GO" id="GO:0005886">
    <property type="term" value="C:plasma membrane"/>
    <property type="evidence" value="ECO:0007669"/>
    <property type="project" value="TreeGrafter"/>
</dbReference>
<keyword evidence="7 15" id="KW-0418">Kinase</keyword>
<dbReference type="EC" id="2.7.10.2" evidence="3"/>
<name>A0A7M1KQN4_9LACT</name>
<dbReference type="CDD" id="cd05387">
    <property type="entry name" value="BY-kinase"/>
    <property type="match status" value="1"/>
</dbReference>
<evidence type="ECO:0000256" key="4">
    <source>
        <dbReference type="ARBA" id="ARBA00019200"/>
    </source>
</evidence>
<dbReference type="EMBL" id="CP063065">
    <property type="protein sequence ID" value="QOQ78656.1"/>
    <property type="molecule type" value="Genomic_DNA"/>
</dbReference>
<dbReference type="Gene3D" id="3.40.50.300">
    <property type="entry name" value="P-loop containing nucleotide triphosphate hydrolases"/>
    <property type="match status" value="1"/>
</dbReference>
<dbReference type="InterPro" id="IPR025669">
    <property type="entry name" value="AAA_dom"/>
</dbReference>
<organism evidence="15 16">
    <name type="scientific">Aerococcus urinaeequi</name>
    <dbReference type="NCBI Taxonomy" id="51665"/>
    <lineage>
        <taxon>Bacteria</taxon>
        <taxon>Bacillati</taxon>
        <taxon>Bacillota</taxon>
        <taxon>Bacilli</taxon>
        <taxon>Lactobacillales</taxon>
        <taxon>Aerococcaceae</taxon>
        <taxon>Aerococcus</taxon>
    </lineage>
</organism>
<evidence type="ECO:0000313" key="15">
    <source>
        <dbReference type="EMBL" id="QOQ78656.1"/>
    </source>
</evidence>
<evidence type="ECO:0000256" key="10">
    <source>
        <dbReference type="ARBA" id="ARBA00023137"/>
    </source>
</evidence>
<keyword evidence="9" id="KW-0972">Capsule biogenesis/degradation</keyword>
<keyword evidence="6" id="KW-0547">Nucleotide-binding</keyword>
<evidence type="ECO:0000256" key="2">
    <source>
        <dbReference type="ARBA" id="ARBA00007316"/>
    </source>
</evidence>
<sequence>MFNFKSKKKQQKLENEQKLGSPIVTHFEPMSAIAEQYKTIRTNIEFAQIGSSINSIAVTSSIPMEGKSMTTVNLAYTYAQTGKKVLIVDADLRKPTLHKTFKLNNNLGLTTVLVNDEYSLESVIQYSEDFDLYLLPSGPIPPNPAELVGSQEFSALLDQITELFDLVIFDTPPLHSVTDGQIIASKVEGTILVVRQNYVRRDQVVEAKVSLDNVKANLIGYILNDVPLNKNKGYGYYEYYNVNNEN</sequence>
<dbReference type="GO" id="GO:0045227">
    <property type="term" value="P:capsule polysaccharide biosynthetic process"/>
    <property type="evidence" value="ECO:0007669"/>
    <property type="project" value="UniProtKB-UniPathway"/>
</dbReference>
<keyword evidence="5" id="KW-0808">Transferase</keyword>
<dbReference type="InterPro" id="IPR005702">
    <property type="entry name" value="Wzc-like_C"/>
</dbReference>
<dbReference type="RefSeq" id="WP_197558116.1">
    <property type="nucleotide sequence ID" value="NZ_CP063065.1"/>
</dbReference>
<dbReference type="InterPro" id="IPR027417">
    <property type="entry name" value="P-loop_NTPase"/>
</dbReference>
<evidence type="ECO:0000259" key="14">
    <source>
        <dbReference type="Pfam" id="PF13614"/>
    </source>
</evidence>
<proteinExistence type="inferred from homology"/>
<dbReference type="SUPFAM" id="SSF52540">
    <property type="entry name" value="P-loop containing nucleoside triphosphate hydrolases"/>
    <property type="match status" value="1"/>
</dbReference>
<feature type="domain" description="AAA" evidence="14">
    <location>
        <begin position="66"/>
        <end position="179"/>
    </location>
</feature>
<dbReference type="GO" id="GO:0042802">
    <property type="term" value="F:identical protein binding"/>
    <property type="evidence" value="ECO:0007669"/>
    <property type="project" value="UniProtKB-ARBA"/>
</dbReference>
<dbReference type="Proteomes" id="UP000595091">
    <property type="component" value="Chromosome"/>
</dbReference>
<evidence type="ECO:0000313" key="16">
    <source>
        <dbReference type="Proteomes" id="UP000595091"/>
    </source>
</evidence>
<dbReference type="FunFam" id="3.40.50.300:FF:000527">
    <property type="entry name" value="Tyrosine-protein kinase etk"/>
    <property type="match status" value="1"/>
</dbReference>
<dbReference type="GO" id="GO:0005524">
    <property type="term" value="F:ATP binding"/>
    <property type="evidence" value="ECO:0007669"/>
    <property type="project" value="UniProtKB-KW"/>
</dbReference>
<gene>
    <name evidence="15" type="ORF">IMX20_06580</name>
</gene>
<dbReference type="PANTHER" id="PTHR32309">
    <property type="entry name" value="TYROSINE-PROTEIN KINASE"/>
    <property type="match status" value="1"/>
</dbReference>
<keyword evidence="8" id="KW-0067">ATP-binding</keyword>
<dbReference type="UniPathway" id="UPA00934"/>
<dbReference type="AlphaFoldDB" id="A0A7M1KQN4"/>
<evidence type="ECO:0000256" key="8">
    <source>
        <dbReference type="ARBA" id="ARBA00022840"/>
    </source>
</evidence>
<reference evidence="15 16" key="1">
    <citation type="submission" date="2020-10" db="EMBL/GenBank/DDBJ databases">
        <title>Plasmid carrying two tetracycline resistance determinant.</title>
        <authorList>
            <person name="Yang Q."/>
        </authorList>
    </citation>
    <scope>NUCLEOTIDE SEQUENCE [LARGE SCALE GENOMIC DNA]</scope>
    <source>
        <strain evidence="15 16">T43</strain>
    </source>
</reference>
<evidence type="ECO:0000256" key="3">
    <source>
        <dbReference type="ARBA" id="ARBA00011903"/>
    </source>
</evidence>
<evidence type="ECO:0000256" key="11">
    <source>
        <dbReference type="ARBA" id="ARBA00023169"/>
    </source>
</evidence>
<comment type="pathway">
    <text evidence="1">Capsule biogenesis; capsule polysaccharide biosynthesis.</text>
</comment>
<accession>A0A7M1KQN4</accession>
<keyword evidence="10" id="KW-0829">Tyrosine-protein kinase</keyword>
<protein>
    <recommendedName>
        <fullName evidence="4">Tyrosine-protein kinase CpsD</fullName>
        <ecNumber evidence="3">2.7.10.2</ecNumber>
    </recommendedName>
</protein>
<dbReference type="Pfam" id="PF13614">
    <property type="entry name" value="AAA_31"/>
    <property type="match status" value="1"/>
</dbReference>
<evidence type="ECO:0000256" key="7">
    <source>
        <dbReference type="ARBA" id="ARBA00022777"/>
    </source>
</evidence>
<evidence type="ECO:0000256" key="6">
    <source>
        <dbReference type="ARBA" id="ARBA00022741"/>
    </source>
</evidence>
<dbReference type="InterPro" id="IPR050445">
    <property type="entry name" value="Bact_polysacc_biosynth/exp"/>
</dbReference>
<evidence type="ECO:0000256" key="9">
    <source>
        <dbReference type="ARBA" id="ARBA00022903"/>
    </source>
</evidence>
<evidence type="ECO:0000256" key="12">
    <source>
        <dbReference type="ARBA" id="ARBA00024964"/>
    </source>
</evidence>
<evidence type="ECO:0000256" key="1">
    <source>
        <dbReference type="ARBA" id="ARBA00005132"/>
    </source>
</evidence>
<comment type="function">
    <text evidence="12">Involved in the regulation of capsular polysaccharide biosynthesis. Autophosphorylation of CpsD attenuates its activity and reduces the level of encapsulation. May be part of a complex that directs the coordinated polymerization and export to the cell surface of the capsular polysaccharide.</text>
</comment>
<keyword evidence="11" id="KW-0270">Exopolysaccharide synthesis</keyword>
<dbReference type="NCBIfam" id="TIGR01007">
    <property type="entry name" value="eps_fam"/>
    <property type="match status" value="1"/>
</dbReference>